<dbReference type="InterPro" id="IPR025392">
    <property type="entry name" value="DUF4124"/>
</dbReference>
<dbReference type="Pfam" id="PF13511">
    <property type="entry name" value="DUF4124"/>
    <property type="match status" value="1"/>
</dbReference>
<dbReference type="KEGG" id="acog:HWD57_19910"/>
<feature type="signal peptide" evidence="2">
    <location>
        <begin position="1"/>
        <end position="19"/>
    </location>
</feature>
<evidence type="ECO:0000313" key="4">
    <source>
        <dbReference type="EMBL" id="QLH51803.1"/>
    </source>
</evidence>
<dbReference type="EMBL" id="CP058708">
    <property type="protein sequence ID" value="QLH51803.1"/>
    <property type="molecule type" value="Genomic_DNA"/>
</dbReference>
<feature type="compositionally biased region" description="Polar residues" evidence="1">
    <location>
        <begin position="39"/>
        <end position="51"/>
    </location>
</feature>
<gene>
    <name evidence="4" type="ORF">HWD57_19910</name>
</gene>
<evidence type="ECO:0000313" key="5">
    <source>
        <dbReference type="Proteomes" id="UP000509684"/>
    </source>
</evidence>
<proteinExistence type="predicted"/>
<name>A0A7D5SUY3_9PROT</name>
<accession>A0A7D5SUY3</accession>
<dbReference type="AlphaFoldDB" id="A0A7D5SUY3"/>
<evidence type="ECO:0000256" key="1">
    <source>
        <dbReference type="SAM" id="MobiDB-lite"/>
    </source>
</evidence>
<keyword evidence="2" id="KW-0732">Signal</keyword>
<dbReference type="Proteomes" id="UP000509684">
    <property type="component" value="Chromosome"/>
</dbReference>
<feature type="chain" id="PRO_5027892292" evidence="2">
    <location>
        <begin position="20"/>
        <end position="185"/>
    </location>
</feature>
<feature type="domain" description="DUF4124" evidence="3">
    <location>
        <begin position="10"/>
        <end position="50"/>
    </location>
</feature>
<protein>
    <submittedName>
        <fullName evidence="4">DUF4124 domain-containing protein</fullName>
    </submittedName>
</protein>
<sequence>MNNLLVTIALVLLATTAHAQYRCVENGRTTLTDRPCASEQGQSNPQPQGKPNNVIGEVTNSAYATTTGGWRGQAQYQANVGGTIAQEAHAVVQMIIEIDPQGKILGSSPENGCKLKGLATPGVISTIANLDVTFYECAYTGFNRRMSGTLSINSAQKHAQLTLNAISVGLGKVAGTFDIRATLRR</sequence>
<evidence type="ECO:0000256" key="2">
    <source>
        <dbReference type="SAM" id="SignalP"/>
    </source>
</evidence>
<reference evidence="4 5" key="1">
    <citation type="journal article" date="2019" name="Microbiome">
        <title>Annotated bacterial chromosomes from frame-shift-corrected long-read metagenomic data.</title>
        <authorList>
            <person name="Arumugam K."/>
            <person name="Bagci C."/>
            <person name="Bessarab I."/>
            <person name="Beier S."/>
            <person name="Buchfink B."/>
            <person name="Gorska A."/>
            <person name="Qiu G."/>
            <person name="Huson D.H."/>
            <person name="Williams R.B.H."/>
        </authorList>
    </citation>
    <scope>NUCLEOTIDE SEQUENCE [LARGE SCALE GENOMIC DNA]</scope>
    <source>
        <strain evidence="4">SSA1</strain>
    </source>
</reference>
<feature type="region of interest" description="Disordered" evidence="1">
    <location>
        <begin position="34"/>
        <end position="54"/>
    </location>
</feature>
<evidence type="ECO:0000259" key="3">
    <source>
        <dbReference type="Pfam" id="PF13511"/>
    </source>
</evidence>
<organism evidence="4 5">
    <name type="scientific">Candidatus Accumulibacter cognatus</name>
    <dbReference type="NCBI Taxonomy" id="2954383"/>
    <lineage>
        <taxon>Bacteria</taxon>
        <taxon>Pseudomonadati</taxon>
        <taxon>Pseudomonadota</taxon>
        <taxon>Betaproteobacteria</taxon>
        <taxon>Candidatus Accumulibacter</taxon>
    </lineage>
</organism>